<dbReference type="RefSeq" id="WP_045751513.1">
    <property type="nucleotide sequence ID" value="NZ_LN794158.1"/>
</dbReference>
<dbReference type="InterPro" id="IPR047657">
    <property type="entry name" value="PmbA"/>
</dbReference>
<dbReference type="SUPFAM" id="SSF111283">
    <property type="entry name" value="Putative modulator of DNA gyrase, PmbA/TldD"/>
    <property type="match status" value="1"/>
</dbReference>
<dbReference type="Proteomes" id="UP000056322">
    <property type="component" value="Chromosome 1"/>
</dbReference>
<dbReference type="OrthoDB" id="9803618at2"/>
<dbReference type="GO" id="GO:0006508">
    <property type="term" value="P:proteolysis"/>
    <property type="evidence" value="ECO:0007669"/>
    <property type="project" value="InterPro"/>
</dbReference>
<dbReference type="STRING" id="1581680.BN1209_1379"/>
<evidence type="ECO:0000256" key="1">
    <source>
        <dbReference type="ARBA" id="ARBA00005836"/>
    </source>
</evidence>
<reference evidence="6" key="1">
    <citation type="submission" date="2014-12" db="EMBL/GenBank/DDBJ databases">
        <authorList>
            <person name="Salcher M.M."/>
        </authorList>
    </citation>
    <scope>NUCLEOTIDE SEQUENCE [LARGE SCALE GENOMIC DNA]</scope>
    <source>
        <strain evidence="6">MMS-10A-171</strain>
    </source>
</reference>
<dbReference type="Pfam" id="PF01523">
    <property type="entry name" value="PmbA_TldD_1st"/>
    <property type="match status" value="1"/>
</dbReference>
<name>A0A0B7J189_9PROT</name>
<sequence length="447" mass="47746">MSEPRFSYSLAQLQEMSEKVLRLAKEAGASAAEAEVNLGFGQNVSVRMSETETIEYNRDKGVSVSVYFGQQKGHASTSDLSPQALQDTVAAACNIARYTAKDEFCGLANADLMATHIPDLDLHHPWDISVDSAIELAKVCEAEALSVDARITNSEGAAISTYEGMFAYANTHGFNAGYASSRHSLSCSVIADDGQDNMQRDYWYSTARSSDDLESAEYVGRLAGERTVRRLGSQRIKTAQVPVMFDASLSSGLISHLISAISGGSLYRKSSFLLDSLGKQIMSPSVTIEEQPHLLRGLGSSPFDNEGVATHSRTLVKDGVLQGYVLSSYSARKLGMQSTGNAGGNHNLIVSHGSLDFNGMLKAMDTGLLVTELLGHGINMVTGDYSRGAAGFWVEKGVIVHAVEEITIAGNLAEMFKHIIAIGNDVLVQGSKQVGSVLIEGMTVAGD</sequence>
<evidence type="ECO:0000259" key="4">
    <source>
        <dbReference type="Pfam" id="PF19290"/>
    </source>
</evidence>
<organism evidence="5 6">
    <name type="scientific">Candidatus Methylopumilus turicensis</name>
    <dbReference type="NCBI Taxonomy" id="1581680"/>
    <lineage>
        <taxon>Bacteria</taxon>
        <taxon>Pseudomonadati</taxon>
        <taxon>Pseudomonadota</taxon>
        <taxon>Betaproteobacteria</taxon>
        <taxon>Nitrosomonadales</taxon>
        <taxon>Methylophilaceae</taxon>
        <taxon>Candidatus Methylopumilus</taxon>
    </lineage>
</organism>
<comment type="similarity">
    <text evidence="1">Belongs to the peptidase U62 family.</text>
</comment>
<feature type="domain" description="Metalloprotease TldD/E N-terminal" evidence="2">
    <location>
        <begin position="39"/>
        <end position="96"/>
    </location>
</feature>
<dbReference type="InterPro" id="IPR035068">
    <property type="entry name" value="TldD/PmbA_N"/>
</dbReference>
<gene>
    <name evidence="5" type="primary">pmbA</name>
    <name evidence="5" type="ORF">BN1209_1379</name>
</gene>
<dbReference type="NCBIfam" id="NF008268">
    <property type="entry name" value="PRK11040.1"/>
    <property type="match status" value="1"/>
</dbReference>
<accession>A0A0B7J189</accession>
<dbReference type="Gene3D" id="3.30.2290.10">
    <property type="entry name" value="PmbA/TldD superfamily"/>
    <property type="match status" value="1"/>
</dbReference>
<dbReference type="InterPro" id="IPR036059">
    <property type="entry name" value="TldD/PmbA_sf"/>
</dbReference>
<evidence type="ECO:0000259" key="3">
    <source>
        <dbReference type="Pfam" id="PF19289"/>
    </source>
</evidence>
<dbReference type="InterPro" id="IPR045570">
    <property type="entry name" value="Metalloprtase-TldD/E_cen_dom"/>
</dbReference>
<dbReference type="InterPro" id="IPR045569">
    <property type="entry name" value="Metalloprtase-TldD/E_C"/>
</dbReference>
<dbReference type="GO" id="GO:0008237">
    <property type="term" value="F:metallopeptidase activity"/>
    <property type="evidence" value="ECO:0007669"/>
    <property type="project" value="InterPro"/>
</dbReference>
<proteinExistence type="inferred from homology"/>
<evidence type="ECO:0000313" key="5">
    <source>
        <dbReference type="EMBL" id="CEN56418.1"/>
    </source>
</evidence>
<dbReference type="Pfam" id="PF19289">
    <property type="entry name" value="PmbA_TldD_3rd"/>
    <property type="match status" value="1"/>
</dbReference>
<evidence type="ECO:0000313" key="6">
    <source>
        <dbReference type="Proteomes" id="UP000056322"/>
    </source>
</evidence>
<protein>
    <submittedName>
        <fullName evidence="5">Peptidase required for the maturation and secretion of the antibiotic peptide MccB17</fullName>
    </submittedName>
</protein>
<dbReference type="GO" id="GO:0005829">
    <property type="term" value="C:cytosol"/>
    <property type="evidence" value="ECO:0007669"/>
    <property type="project" value="TreeGrafter"/>
</dbReference>
<keyword evidence="6" id="KW-1185">Reference proteome</keyword>
<dbReference type="Pfam" id="PF19290">
    <property type="entry name" value="PmbA_TldD_2nd"/>
    <property type="match status" value="1"/>
</dbReference>
<feature type="domain" description="Metalloprotease TldD/E C-terminal" evidence="3">
    <location>
        <begin position="239"/>
        <end position="446"/>
    </location>
</feature>
<dbReference type="InterPro" id="IPR002510">
    <property type="entry name" value="Metalloprtase-TldD/E_N"/>
</dbReference>
<evidence type="ECO:0000259" key="2">
    <source>
        <dbReference type="Pfam" id="PF01523"/>
    </source>
</evidence>
<dbReference type="HOGENOM" id="CLU_026425_0_0_4"/>
<dbReference type="AlphaFoldDB" id="A0A0B7J189"/>
<dbReference type="PANTHER" id="PTHR43421">
    <property type="entry name" value="METALLOPROTEASE PMBA"/>
    <property type="match status" value="1"/>
</dbReference>
<dbReference type="EMBL" id="LN794158">
    <property type="protein sequence ID" value="CEN56418.1"/>
    <property type="molecule type" value="Genomic_DNA"/>
</dbReference>
<dbReference type="PANTHER" id="PTHR43421:SF1">
    <property type="entry name" value="METALLOPROTEASE PMBA"/>
    <property type="match status" value="1"/>
</dbReference>
<feature type="domain" description="Metalloprotease TldD/E central" evidence="4">
    <location>
        <begin position="124"/>
        <end position="231"/>
    </location>
</feature>
<dbReference type="KEGG" id="mbac:BN1209_1379"/>